<accession>A0ABD3IFP2</accession>
<dbReference type="InterPro" id="IPR005794">
    <property type="entry name" value="Fmt"/>
</dbReference>
<dbReference type="Pfam" id="PF02911">
    <property type="entry name" value="Formyl_trans_C"/>
    <property type="match status" value="1"/>
</dbReference>
<dbReference type="Proteomes" id="UP001633002">
    <property type="component" value="Unassembled WGS sequence"/>
</dbReference>
<comment type="caution">
    <text evidence="8">The sequence shown here is derived from an EMBL/GenBank/DDBJ whole genome shotgun (WGS) entry which is preliminary data.</text>
</comment>
<dbReference type="InterPro" id="IPR011034">
    <property type="entry name" value="Formyl_transferase-like_C_sf"/>
</dbReference>
<dbReference type="SUPFAM" id="SSF50486">
    <property type="entry name" value="FMT C-terminal domain-like"/>
    <property type="match status" value="1"/>
</dbReference>
<dbReference type="InterPro" id="IPR002376">
    <property type="entry name" value="Formyl_transf_N"/>
</dbReference>
<keyword evidence="4" id="KW-0808">Transferase</keyword>
<keyword evidence="9" id="KW-1185">Reference proteome</keyword>
<dbReference type="GO" id="GO:0004479">
    <property type="term" value="F:methionyl-tRNA formyltransferase activity"/>
    <property type="evidence" value="ECO:0007669"/>
    <property type="project" value="UniProtKB-EC"/>
</dbReference>
<evidence type="ECO:0000259" key="6">
    <source>
        <dbReference type="Pfam" id="PF00551"/>
    </source>
</evidence>
<dbReference type="CDD" id="cd08704">
    <property type="entry name" value="Met_tRNA_FMT_C"/>
    <property type="match status" value="1"/>
</dbReference>
<feature type="domain" description="Formyl transferase N-terminal" evidence="6">
    <location>
        <begin position="84"/>
        <end position="246"/>
    </location>
</feature>
<dbReference type="Pfam" id="PF00551">
    <property type="entry name" value="Formyl_trans_N"/>
    <property type="match status" value="1"/>
</dbReference>
<proteinExistence type="inferred from homology"/>
<organism evidence="8 9">
    <name type="scientific">Riccia sorocarpa</name>
    <dbReference type="NCBI Taxonomy" id="122646"/>
    <lineage>
        <taxon>Eukaryota</taxon>
        <taxon>Viridiplantae</taxon>
        <taxon>Streptophyta</taxon>
        <taxon>Embryophyta</taxon>
        <taxon>Marchantiophyta</taxon>
        <taxon>Marchantiopsida</taxon>
        <taxon>Marchantiidae</taxon>
        <taxon>Marchantiales</taxon>
        <taxon>Ricciaceae</taxon>
        <taxon>Riccia</taxon>
    </lineage>
</organism>
<dbReference type="InterPro" id="IPR036477">
    <property type="entry name" value="Formyl_transf_N_sf"/>
</dbReference>
<dbReference type="EMBL" id="JBJQOH010000001">
    <property type="protein sequence ID" value="KAL3701195.1"/>
    <property type="molecule type" value="Genomic_DNA"/>
</dbReference>
<gene>
    <name evidence="8" type="ORF">R1sor_019217</name>
</gene>
<dbReference type="AlphaFoldDB" id="A0ABD3IFP2"/>
<dbReference type="PANTHER" id="PTHR11138:SF5">
    <property type="entry name" value="METHIONYL-TRNA FORMYLTRANSFERASE, MITOCHONDRIAL"/>
    <property type="match status" value="1"/>
</dbReference>
<name>A0ABD3IFP2_9MARC</name>
<sequence>MGSLKLLAWPRASMVIRTGIFSGFRCGRVSRATVVRCMSEESSSKKSLVFLGTPDVAADVLDGLLEASQDKSSLFEARPEGSQYTDRDSVQVAAVITQPPKARARGRKLLPSAVEQRALDKGFPADRIFSPRKAGEELFLEEFRNLKPDLCVTAAYGNILPIKFLSIPPCGTVNVHPSLLPLYRGAAPVQRAVQDGVKVTGVSIAYTVRALDAGPIIVAEKHEVDPNIKAPELLRTLFKKGSALLLQEMPYILDGTAKEKAREQDHTKATIAAKVSVEESWLSFDQPAEILHNKVRAFAEWPGTRARFLLSSSSGETQSIELKIVTTRVKSRSDVEGLPSGGEVSVSGDALVVPCGSEGSDRSYLEILQLQPPSKKVMSARDFCNGLRGQKLLIDPKGATLLSAAA</sequence>
<dbReference type="SUPFAM" id="SSF53328">
    <property type="entry name" value="Formyltransferase"/>
    <property type="match status" value="1"/>
</dbReference>
<keyword evidence="5" id="KW-0648">Protein biosynthesis</keyword>
<dbReference type="InterPro" id="IPR037022">
    <property type="entry name" value="Formyl_trans_C_sf"/>
</dbReference>
<dbReference type="InterPro" id="IPR041711">
    <property type="entry name" value="Met-tRNA-FMT_N"/>
</dbReference>
<evidence type="ECO:0000259" key="7">
    <source>
        <dbReference type="Pfam" id="PF02911"/>
    </source>
</evidence>
<evidence type="ECO:0000256" key="4">
    <source>
        <dbReference type="ARBA" id="ARBA00022679"/>
    </source>
</evidence>
<evidence type="ECO:0000256" key="3">
    <source>
        <dbReference type="ARBA" id="ARBA00014185"/>
    </source>
</evidence>
<dbReference type="Gene3D" id="3.40.50.170">
    <property type="entry name" value="Formyl transferase, N-terminal domain"/>
    <property type="match status" value="1"/>
</dbReference>
<evidence type="ECO:0000256" key="5">
    <source>
        <dbReference type="ARBA" id="ARBA00022917"/>
    </source>
</evidence>
<dbReference type="FunFam" id="3.40.50.170:FF:000010">
    <property type="entry name" value="Methionyl-tRNA formyltransferase"/>
    <property type="match status" value="1"/>
</dbReference>
<dbReference type="EC" id="2.1.2.9" evidence="2"/>
<dbReference type="PANTHER" id="PTHR11138">
    <property type="entry name" value="METHIONYL-TRNA FORMYLTRANSFERASE"/>
    <property type="match status" value="1"/>
</dbReference>
<dbReference type="CDD" id="cd08646">
    <property type="entry name" value="FMT_core_Met-tRNA-FMT_N"/>
    <property type="match status" value="1"/>
</dbReference>
<comment type="similarity">
    <text evidence="1">Belongs to the Fmt family.</text>
</comment>
<dbReference type="HAMAP" id="MF_00182">
    <property type="entry name" value="Formyl_trans"/>
    <property type="match status" value="1"/>
</dbReference>
<dbReference type="Gene3D" id="3.10.25.10">
    <property type="entry name" value="Formyl transferase, C-terminal domain"/>
    <property type="match status" value="1"/>
</dbReference>
<feature type="domain" description="Formyl transferase C-terminal" evidence="7">
    <location>
        <begin position="274"/>
        <end position="387"/>
    </location>
</feature>
<evidence type="ECO:0000256" key="2">
    <source>
        <dbReference type="ARBA" id="ARBA00012261"/>
    </source>
</evidence>
<dbReference type="InterPro" id="IPR044135">
    <property type="entry name" value="Met-tRNA-FMT_C"/>
</dbReference>
<protein>
    <recommendedName>
        <fullName evidence="3">Methionyl-tRNA formyltransferase, mitochondrial</fullName>
        <ecNumber evidence="2">2.1.2.9</ecNumber>
    </recommendedName>
</protein>
<evidence type="ECO:0000256" key="1">
    <source>
        <dbReference type="ARBA" id="ARBA00010699"/>
    </source>
</evidence>
<evidence type="ECO:0000313" key="8">
    <source>
        <dbReference type="EMBL" id="KAL3701195.1"/>
    </source>
</evidence>
<dbReference type="InterPro" id="IPR005793">
    <property type="entry name" value="Formyl_trans_C"/>
</dbReference>
<reference evidence="8 9" key="1">
    <citation type="submission" date="2024-09" db="EMBL/GenBank/DDBJ databases">
        <title>Chromosome-scale assembly of Riccia sorocarpa.</title>
        <authorList>
            <person name="Paukszto L."/>
        </authorList>
    </citation>
    <scope>NUCLEOTIDE SEQUENCE [LARGE SCALE GENOMIC DNA]</scope>
    <source>
        <strain evidence="8">LP-2024</strain>
        <tissue evidence="8">Aerial parts of the thallus</tissue>
    </source>
</reference>
<evidence type="ECO:0000313" key="9">
    <source>
        <dbReference type="Proteomes" id="UP001633002"/>
    </source>
</evidence>